<evidence type="ECO:0000313" key="3">
    <source>
        <dbReference type="Proteomes" id="UP000050535"/>
    </source>
</evidence>
<dbReference type="InterPro" id="IPR000608">
    <property type="entry name" value="UBC"/>
</dbReference>
<name>A0A0P7GUT2_9EURY</name>
<dbReference type="InterPro" id="IPR016135">
    <property type="entry name" value="UBQ-conjugating_enzyme/RWD"/>
</dbReference>
<dbReference type="EMBL" id="LGUC01000002">
    <property type="protein sequence ID" value="KPN29254.1"/>
    <property type="molecule type" value="Genomic_DNA"/>
</dbReference>
<accession>A0A0P7GUT2</accession>
<dbReference type="Proteomes" id="UP000050535">
    <property type="component" value="Unassembled WGS sequence"/>
</dbReference>
<dbReference type="AlphaFoldDB" id="A0A0P7GUT2"/>
<evidence type="ECO:0000313" key="2">
    <source>
        <dbReference type="EMBL" id="KPN29254.1"/>
    </source>
</evidence>
<organism evidence="2 3">
    <name type="scientific">Halolamina pelagica</name>
    <dbReference type="NCBI Taxonomy" id="699431"/>
    <lineage>
        <taxon>Archaea</taxon>
        <taxon>Methanobacteriati</taxon>
        <taxon>Methanobacteriota</taxon>
        <taxon>Stenosarchaea group</taxon>
        <taxon>Halobacteria</taxon>
        <taxon>Halobacteriales</taxon>
        <taxon>Haloferacaceae</taxon>
    </lineage>
</organism>
<dbReference type="OrthoDB" id="350939at2157"/>
<dbReference type="STRING" id="699431.SY89_03488"/>
<reference evidence="3" key="1">
    <citation type="submission" date="2013-11" db="EMBL/GenBank/DDBJ databases">
        <authorList>
            <person name="Hoang H.T."/>
            <person name="Killian M.L."/>
            <person name="Madson D.M."/>
            <person name="Arruda P.H.E."/>
            <person name="Sun D."/>
            <person name="Schwartz K.J."/>
            <person name="Yoon K."/>
        </authorList>
    </citation>
    <scope>NUCLEOTIDE SEQUENCE [LARGE SCALE GENOMIC DNA]</scope>
    <source>
        <strain evidence="3">CDK2</strain>
    </source>
</reference>
<evidence type="ECO:0000259" key="1">
    <source>
        <dbReference type="PROSITE" id="PS50127"/>
    </source>
</evidence>
<dbReference type="RefSeq" id="WP_054584993.1">
    <property type="nucleotide sequence ID" value="NZ_LGUC01000002.1"/>
</dbReference>
<dbReference type="PROSITE" id="PS50127">
    <property type="entry name" value="UBC_2"/>
    <property type="match status" value="1"/>
</dbReference>
<sequence length="140" mass="15740">MTLAAALSDVRELERSLGDEFAGRLRYDFSDDHEVRIDGFAFPDGWQNRSGGRYGSILIELPETYPEHPPRVFVSDDMRYEGSRPVQMAPGRVDAPADWAAFDLFSDPDSWDASAHSLVTVFERLQAVLESPDGFDEVQN</sequence>
<protein>
    <recommendedName>
        <fullName evidence="1">UBC core domain-containing protein</fullName>
    </recommendedName>
</protein>
<comment type="caution">
    <text evidence="2">The sequence shown here is derived from an EMBL/GenBank/DDBJ whole genome shotgun (WGS) entry which is preliminary data.</text>
</comment>
<dbReference type="PATRIC" id="fig|699431.3.peg.3579"/>
<feature type="domain" description="UBC core" evidence="1">
    <location>
        <begin position="1"/>
        <end position="140"/>
    </location>
</feature>
<proteinExistence type="predicted"/>
<dbReference type="SUPFAM" id="SSF54495">
    <property type="entry name" value="UBC-like"/>
    <property type="match status" value="1"/>
</dbReference>
<keyword evidence="3" id="KW-1185">Reference proteome</keyword>
<dbReference type="CDD" id="cd00195">
    <property type="entry name" value="UBCc_UEV"/>
    <property type="match status" value="1"/>
</dbReference>
<gene>
    <name evidence="2" type="ORF">SY89_03488</name>
</gene>